<dbReference type="GO" id="GO:0016301">
    <property type="term" value="F:kinase activity"/>
    <property type="evidence" value="ECO:0007669"/>
    <property type="project" value="InterPro"/>
</dbReference>
<gene>
    <name evidence="2" type="ORF">C5F48_14425</name>
</gene>
<reference evidence="2 3" key="1">
    <citation type="submission" date="2018-03" db="EMBL/GenBank/DDBJ databases">
        <title>Cereibacter changlensis.</title>
        <authorList>
            <person name="Meyer T.E."/>
            <person name="Miller S."/>
            <person name="Lodha T."/>
            <person name="Gandham S."/>
            <person name="Chintalapati S."/>
            <person name="Chintalapati V.R."/>
        </authorList>
    </citation>
    <scope>NUCLEOTIDE SEQUENCE [LARGE SCALE GENOMIC DNA]</scope>
    <source>
        <strain evidence="2 3">JA139</strain>
    </source>
</reference>
<dbReference type="Proteomes" id="UP000241010">
    <property type="component" value="Unassembled WGS sequence"/>
</dbReference>
<feature type="domain" description="DAGKc" evidence="1">
    <location>
        <begin position="6"/>
        <end position="129"/>
    </location>
</feature>
<dbReference type="PROSITE" id="PS50146">
    <property type="entry name" value="DAGK"/>
    <property type="match status" value="1"/>
</dbReference>
<organism evidence="2 3">
    <name type="scientific">Cereibacter changlensis JA139</name>
    <dbReference type="NCBI Taxonomy" id="1188249"/>
    <lineage>
        <taxon>Bacteria</taxon>
        <taxon>Pseudomonadati</taxon>
        <taxon>Pseudomonadota</taxon>
        <taxon>Alphaproteobacteria</taxon>
        <taxon>Rhodobacterales</taxon>
        <taxon>Paracoccaceae</taxon>
        <taxon>Cereibacter</taxon>
    </lineage>
</organism>
<accession>A0A2T4JSX2</accession>
<dbReference type="Gene3D" id="2.60.200.40">
    <property type="match status" value="1"/>
</dbReference>
<evidence type="ECO:0000313" key="3">
    <source>
        <dbReference type="Proteomes" id="UP000241010"/>
    </source>
</evidence>
<dbReference type="Pfam" id="PF00781">
    <property type="entry name" value="DAGK_cat"/>
    <property type="match status" value="1"/>
</dbReference>
<dbReference type="SUPFAM" id="SSF111331">
    <property type="entry name" value="NAD kinase/diacylglycerol kinase-like"/>
    <property type="match status" value="1"/>
</dbReference>
<dbReference type="RefSeq" id="WP_107664602.1">
    <property type="nucleotide sequence ID" value="NZ_PZKG01000070.1"/>
</dbReference>
<dbReference type="AlphaFoldDB" id="A0A2T4JSX2"/>
<protein>
    <recommendedName>
        <fullName evidence="1">DAGKc domain-containing protein</fullName>
    </recommendedName>
</protein>
<dbReference type="EMBL" id="PZKG01000070">
    <property type="protein sequence ID" value="PTE21005.1"/>
    <property type="molecule type" value="Genomic_DNA"/>
</dbReference>
<keyword evidence="3" id="KW-1185">Reference proteome</keyword>
<dbReference type="Gene3D" id="3.40.50.10330">
    <property type="entry name" value="Probable inorganic polyphosphate/atp-NAD kinase, domain 1"/>
    <property type="match status" value="1"/>
</dbReference>
<proteinExistence type="predicted"/>
<evidence type="ECO:0000313" key="2">
    <source>
        <dbReference type="EMBL" id="PTE21005.1"/>
    </source>
</evidence>
<dbReference type="InterPro" id="IPR017438">
    <property type="entry name" value="ATP-NAD_kinase_N"/>
</dbReference>
<dbReference type="InterPro" id="IPR001206">
    <property type="entry name" value="Diacylglycerol_kinase_cat_dom"/>
</dbReference>
<dbReference type="Pfam" id="PF19279">
    <property type="entry name" value="YegS_C"/>
    <property type="match status" value="1"/>
</dbReference>
<dbReference type="OrthoDB" id="142078at2"/>
<name>A0A2T4JSX2_9RHOB</name>
<comment type="caution">
    <text evidence="2">The sequence shown here is derived from an EMBL/GenBank/DDBJ whole genome shotgun (WGS) entry which is preliminary data.</text>
</comment>
<dbReference type="SMART" id="SM00046">
    <property type="entry name" value="DAGKc"/>
    <property type="match status" value="1"/>
</dbReference>
<dbReference type="InterPro" id="IPR016064">
    <property type="entry name" value="NAD/diacylglycerol_kinase_sf"/>
</dbReference>
<sequence>MTILPRRGGLATLLHNPGAGGGDHQRNALECLLQAQGFTVTATSTKAPDVAEVLALPADLYVLAGGDGSVGKMLRRLPDRSAPVAIIPLGTANNTATSLGIIGDPEALMANLRDAAVRPFDIGCTAGPFGRCDVVEAVGLGALASTMALEPVGTKEENMANGRRAFSEALDTTEPRELRLILDGTAHCDAWLAVEVLNHGHAGPRLPLLPKVDLGDGMLDVLALTEAHRKPMQAWLKSDMKRRPPGLVLRARRVRFDWDGALPLRIDDKLQAPPADPSPITITARSRTFDILVPRDSGGHHG</sequence>
<evidence type="ECO:0000259" key="1">
    <source>
        <dbReference type="PROSITE" id="PS50146"/>
    </source>
</evidence>
<dbReference type="InterPro" id="IPR045540">
    <property type="entry name" value="YegS/DAGK_C"/>
</dbReference>